<protein>
    <recommendedName>
        <fullName evidence="3">PAS domain-containing protein</fullName>
    </recommendedName>
</protein>
<dbReference type="KEGG" id="phb:HYN04_08230"/>
<dbReference type="AlphaFoldDB" id="A0A2Z3HWP8"/>
<accession>A0A2Z3HWP8</accession>
<sequence length="142" mass="15603">MNQAAPFAVDGPLAPPLARLLAYWEGLKRGQAEIPFWDDLSEVKIEASGAETFILDVFSQPERFRFNDLEVAPPAVERDQLLGLFLDDVVLPEVFALLRAQASAATELMRPTLYRAGGLQRLLLPAWGEGQVRMLVGGLARG</sequence>
<gene>
    <name evidence="1" type="ORF">HYN04_08230</name>
</gene>
<dbReference type="Proteomes" id="UP000247763">
    <property type="component" value="Chromosome"/>
</dbReference>
<dbReference type="RefSeq" id="WP_110450318.1">
    <property type="nucleotide sequence ID" value="NZ_CP029479.1"/>
</dbReference>
<dbReference type="OrthoDB" id="8448205at2"/>
<evidence type="ECO:0000313" key="2">
    <source>
        <dbReference type="Proteomes" id="UP000247763"/>
    </source>
</evidence>
<keyword evidence="2" id="KW-1185">Reference proteome</keyword>
<proteinExistence type="predicted"/>
<dbReference type="EMBL" id="CP029479">
    <property type="protein sequence ID" value="AWM77751.1"/>
    <property type="molecule type" value="Genomic_DNA"/>
</dbReference>
<reference evidence="2" key="1">
    <citation type="submission" date="2018-05" db="EMBL/GenBank/DDBJ databases">
        <title>Genome sequencing of Phenylobacterium sp. HYN0004.</title>
        <authorList>
            <person name="Yi H."/>
            <person name="Baek C."/>
        </authorList>
    </citation>
    <scope>NUCLEOTIDE SEQUENCE [LARGE SCALE GENOMIC DNA]</scope>
    <source>
        <strain evidence="2">HYN0004</strain>
    </source>
</reference>
<evidence type="ECO:0008006" key="3">
    <source>
        <dbReference type="Google" id="ProtNLM"/>
    </source>
</evidence>
<name>A0A2Z3HWP8_9CAUL</name>
<organism evidence="1 2">
    <name type="scientific">Phenylobacterium parvum</name>
    <dbReference type="NCBI Taxonomy" id="2201350"/>
    <lineage>
        <taxon>Bacteria</taxon>
        <taxon>Pseudomonadati</taxon>
        <taxon>Pseudomonadota</taxon>
        <taxon>Alphaproteobacteria</taxon>
        <taxon>Caulobacterales</taxon>
        <taxon>Caulobacteraceae</taxon>
        <taxon>Phenylobacterium</taxon>
    </lineage>
</organism>
<evidence type="ECO:0000313" key="1">
    <source>
        <dbReference type="EMBL" id="AWM77751.1"/>
    </source>
</evidence>